<keyword evidence="10" id="KW-0067">ATP-binding</keyword>
<evidence type="ECO:0000313" key="17">
    <source>
        <dbReference type="EMBL" id="QBK25301.1"/>
    </source>
</evidence>
<dbReference type="Gene3D" id="3.30.565.10">
    <property type="entry name" value="Histidine kinase-like ATPase, C-terminal domain"/>
    <property type="match status" value="1"/>
</dbReference>
<dbReference type="SUPFAM" id="SSF55874">
    <property type="entry name" value="ATPase domain of HSP90 chaperone/DNA topoisomerase II/histidine kinase"/>
    <property type="match status" value="1"/>
</dbReference>
<dbReference type="CDD" id="cd00075">
    <property type="entry name" value="HATPase"/>
    <property type="match status" value="1"/>
</dbReference>
<dbReference type="Pfam" id="PF00672">
    <property type="entry name" value="HAMP"/>
    <property type="match status" value="1"/>
</dbReference>
<dbReference type="PROSITE" id="PS50109">
    <property type="entry name" value="HIS_KIN"/>
    <property type="match status" value="1"/>
</dbReference>
<evidence type="ECO:0000256" key="9">
    <source>
        <dbReference type="ARBA" id="ARBA00022777"/>
    </source>
</evidence>
<evidence type="ECO:0000256" key="6">
    <source>
        <dbReference type="ARBA" id="ARBA00022679"/>
    </source>
</evidence>
<dbReference type="PRINTS" id="PR00344">
    <property type="entry name" value="BCTRLSENSOR"/>
</dbReference>
<dbReference type="InterPro" id="IPR050398">
    <property type="entry name" value="HssS/ArlS-like"/>
</dbReference>
<evidence type="ECO:0000256" key="2">
    <source>
        <dbReference type="ARBA" id="ARBA00004651"/>
    </source>
</evidence>
<evidence type="ECO:0000256" key="1">
    <source>
        <dbReference type="ARBA" id="ARBA00000085"/>
    </source>
</evidence>
<dbReference type="InterPro" id="IPR003594">
    <property type="entry name" value="HATPase_dom"/>
</dbReference>
<keyword evidence="13 14" id="KW-0472">Membrane</keyword>
<dbReference type="GO" id="GO:0005886">
    <property type="term" value="C:plasma membrane"/>
    <property type="evidence" value="ECO:0007669"/>
    <property type="project" value="UniProtKB-SubCell"/>
</dbReference>
<proteinExistence type="predicted"/>
<dbReference type="CDD" id="cd00082">
    <property type="entry name" value="HisKA"/>
    <property type="match status" value="1"/>
</dbReference>
<keyword evidence="18" id="KW-1185">Reference proteome</keyword>
<comment type="subcellular location">
    <subcellularLocation>
        <location evidence="2">Cell membrane</location>
        <topology evidence="2">Multi-pass membrane protein</topology>
    </subcellularLocation>
</comment>
<dbReference type="Gene3D" id="1.10.287.130">
    <property type="match status" value="1"/>
</dbReference>
<keyword evidence="7 14" id="KW-0812">Transmembrane</keyword>
<comment type="catalytic activity">
    <reaction evidence="1">
        <text>ATP + protein L-histidine = ADP + protein N-phospho-L-histidine.</text>
        <dbReference type="EC" id="2.7.13.3"/>
    </reaction>
</comment>
<dbReference type="InterPro" id="IPR005467">
    <property type="entry name" value="His_kinase_dom"/>
</dbReference>
<reference evidence="17 18" key="1">
    <citation type="submission" date="2019-02" db="EMBL/GenBank/DDBJ databases">
        <title>Ureibacillus thermophilus.</title>
        <authorList>
            <person name="Sunny J.S."/>
            <person name="Natarajan A."/>
            <person name="Saleena L.M."/>
        </authorList>
    </citation>
    <scope>NUCLEOTIDE SEQUENCE [LARGE SCALE GENOMIC DNA]</scope>
    <source>
        <strain evidence="17 18">LM102</strain>
    </source>
</reference>
<evidence type="ECO:0000256" key="13">
    <source>
        <dbReference type="ARBA" id="ARBA00023136"/>
    </source>
</evidence>
<protein>
    <recommendedName>
        <fullName evidence="3">histidine kinase</fullName>
        <ecNumber evidence="3">2.7.13.3</ecNumber>
    </recommendedName>
</protein>
<dbReference type="Pfam" id="PF02518">
    <property type="entry name" value="HATPase_c"/>
    <property type="match status" value="1"/>
</dbReference>
<evidence type="ECO:0000256" key="12">
    <source>
        <dbReference type="ARBA" id="ARBA00023012"/>
    </source>
</evidence>
<feature type="transmembrane region" description="Helical" evidence="14">
    <location>
        <begin position="161"/>
        <end position="183"/>
    </location>
</feature>
<dbReference type="Proteomes" id="UP000291151">
    <property type="component" value="Chromosome"/>
</dbReference>
<keyword evidence="8" id="KW-0547">Nucleotide-binding</keyword>
<evidence type="ECO:0000256" key="11">
    <source>
        <dbReference type="ARBA" id="ARBA00022989"/>
    </source>
</evidence>
<dbReference type="InterPro" id="IPR036890">
    <property type="entry name" value="HATPase_C_sf"/>
</dbReference>
<dbReference type="EMBL" id="CP036528">
    <property type="protein sequence ID" value="QBK25301.1"/>
    <property type="molecule type" value="Genomic_DNA"/>
</dbReference>
<dbReference type="FunFam" id="1.10.287.130:FF:000001">
    <property type="entry name" value="Two-component sensor histidine kinase"/>
    <property type="match status" value="1"/>
</dbReference>
<dbReference type="PANTHER" id="PTHR45528">
    <property type="entry name" value="SENSOR HISTIDINE KINASE CPXA"/>
    <property type="match status" value="1"/>
</dbReference>
<evidence type="ECO:0000256" key="3">
    <source>
        <dbReference type="ARBA" id="ARBA00012438"/>
    </source>
</evidence>
<dbReference type="Gene3D" id="6.10.340.10">
    <property type="match status" value="1"/>
</dbReference>
<dbReference type="SUPFAM" id="SSF47384">
    <property type="entry name" value="Homodimeric domain of signal transducing histidine kinase"/>
    <property type="match status" value="1"/>
</dbReference>
<evidence type="ECO:0000259" key="16">
    <source>
        <dbReference type="PROSITE" id="PS50885"/>
    </source>
</evidence>
<sequence length="456" mass="52511">MRKISFKLGLFFFLFVLGIETVLFVSLYITLVHSRINEEFEQLLARGNNHRDVLEKNYDSSTLEHVTMMESEAVTDVVITDDKGNILYFSDHILPFAKRIIKNEVKNIPHDGMIVQKNWQKESHISTVSPIRVDGKIKGYVYMFQNTASIQNMIYKLKHHFIIVGILSVFLTIITIAFLSRVITIPLIRMKQATEKLSKGDFSVRLQVKGEDELAQLGKSIQTLARDLEYLKKERNEFLASISHELRTPLTYVKGYADIARRPNIKEEEREKYLTIIYEEAEHMQKLVKELFELAKMDQHSFHIHQSSTNLCSFLRKVYEKMHPAFQAKNMSLIYHCDGNITVHIDQKRFEQVMMNLLDNALKYSEQGSTVSIDVRTEKKNIVIIVSDEGRGIPEEDLPHIFERFYRVDKSRSRASGGTGLGLAIAKEIIEAHGGSIYADSIYGKGTKMMITLPKE</sequence>
<keyword evidence="9 17" id="KW-0418">Kinase</keyword>
<dbReference type="KEGG" id="uth:DKZ56_05175"/>
<dbReference type="RefSeq" id="WP_208651690.1">
    <property type="nucleotide sequence ID" value="NZ_CP036528.1"/>
</dbReference>
<evidence type="ECO:0000256" key="8">
    <source>
        <dbReference type="ARBA" id="ARBA00022741"/>
    </source>
</evidence>
<dbReference type="SMART" id="SM00388">
    <property type="entry name" value="HisKA"/>
    <property type="match status" value="1"/>
</dbReference>
<dbReference type="AlphaFoldDB" id="A0A4P6UT60"/>
<dbReference type="EC" id="2.7.13.3" evidence="3"/>
<dbReference type="SMART" id="SM00387">
    <property type="entry name" value="HATPase_c"/>
    <property type="match status" value="1"/>
</dbReference>
<dbReference type="SMART" id="SM00304">
    <property type="entry name" value="HAMP"/>
    <property type="match status" value="1"/>
</dbReference>
<dbReference type="PROSITE" id="PS50885">
    <property type="entry name" value="HAMP"/>
    <property type="match status" value="1"/>
</dbReference>
<feature type="domain" description="Histidine kinase" evidence="15">
    <location>
        <begin position="241"/>
        <end position="456"/>
    </location>
</feature>
<dbReference type="InterPro" id="IPR003661">
    <property type="entry name" value="HisK_dim/P_dom"/>
</dbReference>
<evidence type="ECO:0000256" key="4">
    <source>
        <dbReference type="ARBA" id="ARBA00022475"/>
    </source>
</evidence>
<dbReference type="InterPro" id="IPR003660">
    <property type="entry name" value="HAMP_dom"/>
</dbReference>
<evidence type="ECO:0000256" key="5">
    <source>
        <dbReference type="ARBA" id="ARBA00022553"/>
    </source>
</evidence>
<dbReference type="PANTHER" id="PTHR45528:SF1">
    <property type="entry name" value="SENSOR HISTIDINE KINASE CPXA"/>
    <property type="match status" value="1"/>
</dbReference>
<keyword evidence="11 14" id="KW-1133">Transmembrane helix</keyword>
<dbReference type="Pfam" id="PF00512">
    <property type="entry name" value="HisKA"/>
    <property type="match status" value="1"/>
</dbReference>
<gene>
    <name evidence="17" type="ORF">DKZ56_05175</name>
</gene>
<keyword evidence="5" id="KW-0597">Phosphoprotein</keyword>
<dbReference type="SUPFAM" id="SSF158472">
    <property type="entry name" value="HAMP domain-like"/>
    <property type="match status" value="1"/>
</dbReference>
<keyword evidence="4" id="KW-1003">Cell membrane</keyword>
<evidence type="ECO:0000256" key="7">
    <source>
        <dbReference type="ARBA" id="ARBA00022692"/>
    </source>
</evidence>
<name>A0A4P6UT60_9BACL</name>
<keyword evidence="6" id="KW-0808">Transferase</keyword>
<evidence type="ECO:0000256" key="14">
    <source>
        <dbReference type="SAM" id="Phobius"/>
    </source>
</evidence>
<evidence type="ECO:0000256" key="10">
    <source>
        <dbReference type="ARBA" id="ARBA00022840"/>
    </source>
</evidence>
<dbReference type="GO" id="GO:0005524">
    <property type="term" value="F:ATP binding"/>
    <property type="evidence" value="ECO:0007669"/>
    <property type="project" value="UniProtKB-KW"/>
</dbReference>
<dbReference type="CDD" id="cd06225">
    <property type="entry name" value="HAMP"/>
    <property type="match status" value="1"/>
</dbReference>
<accession>A0A4P6UT60</accession>
<dbReference type="InterPro" id="IPR036097">
    <property type="entry name" value="HisK_dim/P_sf"/>
</dbReference>
<organism evidence="17 18">
    <name type="scientific">Ureibacillus thermophilus</name>
    <dbReference type="NCBI Taxonomy" id="367743"/>
    <lineage>
        <taxon>Bacteria</taxon>
        <taxon>Bacillati</taxon>
        <taxon>Bacillota</taxon>
        <taxon>Bacilli</taxon>
        <taxon>Bacillales</taxon>
        <taxon>Caryophanaceae</taxon>
        <taxon>Ureibacillus</taxon>
    </lineage>
</organism>
<feature type="domain" description="HAMP" evidence="16">
    <location>
        <begin position="181"/>
        <end position="233"/>
    </location>
</feature>
<dbReference type="InterPro" id="IPR004358">
    <property type="entry name" value="Sig_transdc_His_kin-like_C"/>
</dbReference>
<dbReference type="GO" id="GO:0000155">
    <property type="term" value="F:phosphorelay sensor kinase activity"/>
    <property type="evidence" value="ECO:0007669"/>
    <property type="project" value="InterPro"/>
</dbReference>
<evidence type="ECO:0000313" key="18">
    <source>
        <dbReference type="Proteomes" id="UP000291151"/>
    </source>
</evidence>
<evidence type="ECO:0000259" key="15">
    <source>
        <dbReference type="PROSITE" id="PS50109"/>
    </source>
</evidence>
<keyword evidence="12" id="KW-0902">Two-component regulatory system</keyword>
<dbReference type="FunFam" id="3.30.565.10:FF:000006">
    <property type="entry name" value="Sensor histidine kinase WalK"/>
    <property type="match status" value="1"/>
</dbReference>